<evidence type="ECO:0000313" key="2">
    <source>
        <dbReference type="Proteomes" id="UP000055316"/>
    </source>
</evidence>
<name>A0A9W3ZVT5_BACTO</name>
<reference evidence="1 2" key="1">
    <citation type="submission" date="2015-05" db="EMBL/GenBank/DDBJ databases">
        <title>Whole genome sequence of Bacillus thuringiensis serovar tolworthi Pasteur Institute Standard strain.</title>
        <authorList>
            <person name="Kanda K."/>
            <person name="Nakashima K."/>
            <person name="Nagano Y."/>
        </authorList>
    </citation>
    <scope>NUCLEOTIDE SEQUENCE [LARGE SCALE GENOMIC DNA]</scope>
    <source>
        <strain evidence="1 2">Pasteur Institute Standard strain</strain>
    </source>
</reference>
<dbReference type="AlphaFoldDB" id="A0A9W3ZVT5"/>
<organism evidence="1 2">
    <name type="scientific">Bacillus thuringiensis subsp. tolworthi</name>
    <dbReference type="NCBI Taxonomy" id="1442"/>
    <lineage>
        <taxon>Bacteria</taxon>
        <taxon>Bacillati</taxon>
        <taxon>Bacillota</taxon>
        <taxon>Bacilli</taxon>
        <taxon>Bacillales</taxon>
        <taxon>Bacillaceae</taxon>
        <taxon>Bacillus</taxon>
        <taxon>Bacillus cereus group</taxon>
    </lineage>
</organism>
<dbReference type="EMBL" id="AP014864">
    <property type="protein sequence ID" value="BAR84249.1"/>
    <property type="molecule type" value="Genomic_DNA"/>
</dbReference>
<gene>
    <name evidence="1" type="ORF">KNN_03403</name>
</gene>
<accession>A0A9W3ZVT5</accession>
<evidence type="ECO:0000313" key="1">
    <source>
        <dbReference type="EMBL" id="BAR84249.1"/>
    </source>
</evidence>
<sequence length="40" mass="4570">MDLQETKLKGVIAHPYQANSFNYPITKFLASLTIDNDRLC</sequence>
<proteinExistence type="predicted"/>
<protein>
    <submittedName>
        <fullName evidence="1">Uncharacterized protein</fullName>
    </submittedName>
</protein>
<dbReference type="Proteomes" id="UP000055316">
    <property type="component" value="Chromosome"/>
</dbReference>